<protein>
    <submittedName>
        <fullName evidence="1">Uncharacterized protein</fullName>
    </submittedName>
</protein>
<gene>
    <name evidence="1" type="ordered locus">BLASA_1856</name>
</gene>
<name>H6RQ04_BLASD</name>
<evidence type="ECO:0000313" key="2">
    <source>
        <dbReference type="Proteomes" id="UP000007517"/>
    </source>
</evidence>
<dbReference type="EMBL" id="FO117623">
    <property type="protein sequence ID" value="CCG02773.1"/>
    <property type="molecule type" value="Genomic_DNA"/>
</dbReference>
<dbReference type="HOGENOM" id="CLU_2767636_0_0_11"/>
<dbReference type="RefSeq" id="WP_014375656.1">
    <property type="nucleotide sequence ID" value="NC_016943.1"/>
</dbReference>
<dbReference type="AlphaFoldDB" id="H6RQ04"/>
<dbReference type="Proteomes" id="UP000007517">
    <property type="component" value="Chromosome"/>
</dbReference>
<accession>H6RQ04</accession>
<reference evidence="1 2" key="1">
    <citation type="journal article" date="2012" name="J. Bacteriol.">
        <title>Genome Sequence of Blastococcus saxobsidens DD2, a Stone-Inhabiting Bacterium.</title>
        <authorList>
            <person name="Chouaia B."/>
            <person name="Crotti E."/>
            <person name="Brusetti L."/>
            <person name="Daffonchio D."/>
            <person name="Essoussi I."/>
            <person name="Nouioui I."/>
            <person name="Sbissi I."/>
            <person name="Ghodhbane-Gtari F."/>
            <person name="Gtari M."/>
            <person name="Vacherie B."/>
            <person name="Barbe V."/>
            <person name="Medigue C."/>
            <person name="Gury J."/>
            <person name="Pujic P."/>
            <person name="Normand P."/>
        </authorList>
    </citation>
    <scope>NUCLEOTIDE SEQUENCE [LARGE SCALE GENOMIC DNA]</scope>
    <source>
        <strain evidence="1 2">DD2</strain>
    </source>
</reference>
<dbReference type="KEGG" id="bsd:BLASA_1856"/>
<proteinExistence type="predicted"/>
<organism evidence="1 2">
    <name type="scientific">Blastococcus saxobsidens (strain DD2)</name>
    <dbReference type="NCBI Taxonomy" id="1146883"/>
    <lineage>
        <taxon>Bacteria</taxon>
        <taxon>Bacillati</taxon>
        <taxon>Actinomycetota</taxon>
        <taxon>Actinomycetes</taxon>
        <taxon>Geodermatophilales</taxon>
        <taxon>Geodermatophilaceae</taxon>
        <taxon>Blastococcus</taxon>
    </lineage>
</organism>
<reference evidence="2" key="2">
    <citation type="submission" date="2012-02" db="EMBL/GenBank/DDBJ databases">
        <title>Complete genome sequence of Blastococcus saxobsidens strain DD2.</title>
        <authorList>
            <person name="Genoscope."/>
        </authorList>
    </citation>
    <scope>NUCLEOTIDE SEQUENCE [LARGE SCALE GENOMIC DNA]</scope>
    <source>
        <strain evidence="2">DD2</strain>
    </source>
</reference>
<evidence type="ECO:0000313" key="1">
    <source>
        <dbReference type="EMBL" id="CCG02773.1"/>
    </source>
</evidence>
<keyword evidence="2" id="KW-1185">Reference proteome</keyword>
<sequence>MIAAYAMELLAETRGAELRREASAARLAAIAACCRPSSWARAARRALDASARLRRSAHSTVSPACCATA</sequence>